<gene>
    <name evidence="1" type="ORF">PEPNEM18_01070</name>
</gene>
<evidence type="ECO:0008006" key="3">
    <source>
        <dbReference type="Google" id="ProtNLM"/>
    </source>
</evidence>
<evidence type="ECO:0000313" key="1">
    <source>
        <dbReference type="EMBL" id="CAC9931747.1"/>
    </source>
</evidence>
<dbReference type="EMBL" id="CAIJCS010000019">
    <property type="protein sequence ID" value="CAC9931747.1"/>
    <property type="molecule type" value="Genomic_DNA"/>
</dbReference>
<dbReference type="Proteomes" id="UP000586454">
    <property type="component" value="Unassembled WGS sequence"/>
</dbReference>
<protein>
    <recommendedName>
        <fullName evidence="3">Phage protein</fullName>
    </recommendedName>
</protein>
<dbReference type="RefSeq" id="WP_180500009.1">
    <property type="nucleotide sequence ID" value="NZ_CAIJCS010000019.1"/>
</dbReference>
<accession>A0A6V6Y411</accession>
<evidence type="ECO:0000313" key="2">
    <source>
        <dbReference type="Proteomes" id="UP000586454"/>
    </source>
</evidence>
<name>A0A6V6Y411_9FIRM</name>
<reference evidence="1 2" key="1">
    <citation type="submission" date="2020-06" db="EMBL/GenBank/DDBJ databases">
        <authorList>
            <person name="Criscuolo A."/>
        </authorList>
    </citation>
    <scope>NUCLEOTIDE SEQUENCE [LARGE SCALE GENOMIC DNA]</scope>
    <source>
        <strain evidence="1">1804121828</strain>
    </source>
</reference>
<proteinExistence type="predicted"/>
<keyword evidence="2" id="KW-1185">Reference proteome</keyword>
<comment type="caution">
    <text evidence="1">The sequence shown here is derived from an EMBL/GenBank/DDBJ whole genome shotgun (WGS) entry which is preliminary data.</text>
</comment>
<dbReference type="AlphaFoldDB" id="A0A6V6Y411"/>
<sequence length="78" mass="8965">MNLLKLQDILGESIEKITNENLDESRKVEEIRNAQNISIVAKQMISNANIIFRSEKAISEGKFLPKTMELIGYEEKQK</sequence>
<organism evidence="1 2">
    <name type="scientific">Aedoeadaptatus nemausensis</name>
    <dbReference type="NCBI Taxonomy" id="2582829"/>
    <lineage>
        <taxon>Bacteria</taxon>
        <taxon>Bacillati</taxon>
        <taxon>Bacillota</taxon>
        <taxon>Tissierellia</taxon>
        <taxon>Tissierellales</taxon>
        <taxon>Peptoniphilaceae</taxon>
        <taxon>Aedoeadaptatus</taxon>
    </lineage>
</organism>